<keyword evidence="8" id="KW-0028">Amino-acid biosynthesis</keyword>
<dbReference type="InterPro" id="IPR029055">
    <property type="entry name" value="Ntn_hydrolases_N"/>
</dbReference>
<dbReference type="EMBL" id="WHNP01000008">
    <property type="protein sequence ID" value="MPW17411.1"/>
    <property type="molecule type" value="Genomic_DNA"/>
</dbReference>
<dbReference type="EC" id="6.3.5.4" evidence="3"/>
<dbReference type="PANTHER" id="PTHR43284">
    <property type="entry name" value="ASPARAGINE SYNTHETASE (GLUTAMINE-HYDROLYZING)"/>
    <property type="match status" value="1"/>
</dbReference>
<reference evidence="12 13" key="1">
    <citation type="submission" date="2019-10" db="EMBL/GenBank/DDBJ databases">
        <title>Paraburkholderia sp. isolated from nodules of Mimosa pudica from Brazilian Atlantic Forest soils.</title>
        <authorList>
            <person name="Paulitsch F."/>
            <person name="Hungria M."/>
            <person name="Dall'Agnol R."/>
        </authorList>
    </citation>
    <scope>NUCLEOTIDE SEQUENCE [LARGE SCALE GENOMIC DNA]</scope>
    <source>
        <strain evidence="12 13">CNPSo 3157</strain>
    </source>
</reference>
<dbReference type="GO" id="GO:0006529">
    <property type="term" value="P:asparagine biosynthetic process"/>
    <property type="evidence" value="ECO:0007669"/>
    <property type="project" value="UniProtKB-KW"/>
</dbReference>
<dbReference type="NCBIfam" id="TIGR01536">
    <property type="entry name" value="asn_synth_AEB"/>
    <property type="match status" value="1"/>
</dbReference>
<sequence length="681" mass="76304">MCGFTGFLTPTSFNATASERWLCKMCDSIAHRGPDDFGYWMDADAGIALGHRRLSIIDLSAQGHQPMISMSGRFALVYNGEIYNFEQIRKTLDRSAHPPVWKGHSDTEVLLAAIEAWGVEPTLRKLYGMFSFALWDRSRRVLTLARDPVGEKPLYYGWVDNVFLFGSELKALRCYPGFVDVPIDRDALRQYIRYNCVPAPDTIYKNIKKLLPGTIATIRAGISNAHTAAYWSVADAVTNGMEKCFSGSEDDAVDELDALVRTVLSEQMVADVSVGAFLSGGIDSSTVVALMQTQATKRIQTFTIGFDDAGHNEARDAKAIAQHLGTQHTELYVSPSMALEVVPELPSIYDEPFADSSQIPTLLVSQLTRRTVTVSLSGDGGDEVFGGYNRHVLAQRFWNNLGYLPAPARRSAARLIKSVRGETLDRAIAPFIRFLPANRQYTNIGEKLHKLADVIGAVSFDAFYRRLTSTCDTAEDVVLQANVQSLALASRLKSPPGLSATEQMMYLDTVRYLPDDILTKVDRAAMSVSLETRIPFLDRRIVEFSWRLPLSMKVRDGEGKRILRKLLHRYVPLQLVNRPKHGFSVPIGNWLRGELRDWAADLLSPARIESQNLLNPRTVGIMWQQHLAGTHNWQHQLWTVLMFQAWLDTVRNSESDRAGVGSSPQFEYLYKADLMNRMESD</sequence>
<dbReference type="RefSeq" id="WP_152757742.1">
    <property type="nucleotide sequence ID" value="NZ_WHNP01000008.1"/>
</dbReference>
<evidence type="ECO:0000313" key="13">
    <source>
        <dbReference type="Proteomes" id="UP000484381"/>
    </source>
</evidence>
<evidence type="ECO:0000256" key="5">
    <source>
        <dbReference type="ARBA" id="ARBA00022840"/>
    </source>
</evidence>
<dbReference type="GO" id="GO:0005524">
    <property type="term" value="F:ATP binding"/>
    <property type="evidence" value="ECO:0007669"/>
    <property type="project" value="UniProtKB-KW"/>
</dbReference>
<dbReference type="SUPFAM" id="SSF52402">
    <property type="entry name" value="Adenine nucleotide alpha hydrolases-like"/>
    <property type="match status" value="1"/>
</dbReference>
<feature type="binding site" evidence="9">
    <location>
        <begin position="377"/>
        <end position="378"/>
    </location>
    <ligand>
        <name>ATP</name>
        <dbReference type="ChEBI" id="CHEBI:30616"/>
    </ligand>
</feature>
<dbReference type="SUPFAM" id="SSF56235">
    <property type="entry name" value="N-terminal nucleophile aminohydrolases (Ntn hydrolases)"/>
    <property type="match status" value="1"/>
</dbReference>
<dbReference type="PROSITE" id="PS51278">
    <property type="entry name" value="GATASE_TYPE_2"/>
    <property type="match status" value="1"/>
</dbReference>
<organism evidence="12 13">
    <name type="scientific">Paraburkholderia franconis</name>
    <dbReference type="NCBI Taxonomy" id="2654983"/>
    <lineage>
        <taxon>Bacteria</taxon>
        <taxon>Pseudomonadati</taxon>
        <taxon>Pseudomonadota</taxon>
        <taxon>Betaproteobacteria</taxon>
        <taxon>Burkholderiales</taxon>
        <taxon>Burkholderiaceae</taxon>
        <taxon>Paraburkholderia</taxon>
    </lineage>
</organism>
<feature type="site" description="Important for beta-aspartyl-AMP intermediate formation" evidence="10">
    <location>
        <position position="379"/>
    </location>
</feature>
<evidence type="ECO:0000256" key="2">
    <source>
        <dbReference type="ARBA" id="ARBA00005752"/>
    </source>
</evidence>
<gene>
    <name evidence="12" type="primary">asnB</name>
    <name evidence="12" type="ORF">GCT13_10825</name>
</gene>
<dbReference type="InterPro" id="IPR006426">
    <property type="entry name" value="Asn_synth_AEB"/>
</dbReference>
<evidence type="ECO:0000256" key="6">
    <source>
        <dbReference type="ARBA" id="ARBA00022962"/>
    </source>
</evidence>
<protein>
    <recommendedName>
        <fullName evidence="3">asparagine synthase (glutamine-hydrolyzing)</fullName>
        <ecNumber evidence="3">6.3.5.4</ecNumber>
    </recommendedName>
</protein>
<dbReference type="Pfam" id="PF13522">
    <property type="entry name" value="GATase_6"/>
    <property type="match status" value="1"/>
</dbReference>
<evidence type="ECO:0000313" key="12">
    <source>
        <dbReference type="EMBL" id="MPW17411.1"/>
    </source>
</evidence>
<dbReference type="PIRSF" id="PIRSF001589">
    <property type="entry name" value="Asn_synthetase_glu-h"/>
    <property type="match status" value="1"/>
</dbReference>
<dbReference type="InterPro" id="IPR051786">
    <property type="entry name" value="ASN_synthetase/amidase"/>
</dbReference>
<dbReference type="Gene3D" id="3.40.50.620">
    <property type="entry name" value="HUPs"/>
    <property type="match status" value="1"/>
</dbReference>
<keyword evidence="4 9" id="KW-0547">Nucleotide-binding</keyword>
<feature type="binding site" evidence="9">
    <location>
        <position position="106"/>
    </location>
    <ligand>
        <name>L-glutamine</name>
        <dbReference type="ChEBI" id="CHEBI:58359"/>
    </ligand>
</feature>
<dbReference type="CDD" id="cd00712">
    <property type="entry name" value="AsnB"/>
    <property type="match status" value="1"/>
</dbReference>
<comment type="similarity">
    <text evidence="2">Belongs to the asparagine synthetase family.</text>
</comment>
<feature type="domain" description="Glutamine amidotransferase type-2" evidence="11">
    <location>
        <begin position="2"/>
        <end position="221"/>
    </location>
</feature>
<evidence type="ECO:0000256" key="8">
    <source>
        <dbReference type="PIRSR" id="PIRSR001589-1"/>
    </source>
</evidence>
<evidence type="ECO:0000256" key="9">
    <source>
        <dbReference type="PIRSR" id="PIRSR001589-2"/>
    </source>
</evidence>
<dbReference type="CDD" id="cd01991">
    <property type="entry name" value="Asn_synthase_B_C"/>
    <property type="match status" value="1"/>
</dbReference>
<comment type="caution">
    <text evidence="12">The sequence shown here is derived from an EMBL/GenBank/DDBJ whole genome shotgun (WGS) entry which is preliminary data.</text>
</comment>
<dbReference type="InterPro" id="IPR017932">
    <property type="entry name" value="GATase_2_dom"/>
</dbReference>
<dbReference type="GO" id="GO:0004066">
    <property type="term" value="F:asparagine synthase (glutamine-hydrolyzing) activity"/>
    <property type="evidence" value="ECO:0007669"/>
    <property type="project" value="UniProtKB-EC"/>
</dbReference>
<dbReference type="AlphaFoldDB" id="A0A7X1TFN3"/>
<dbReference type="PANTHER" id="PTHR43284:SF1">
    <property type="entry name" value="ASPARAGINE SYNTHETASE"/>
    <property type="match status" value="1"/>
</dbReference>
<dbReference type="InterPro" id="IPR014729">
    <property type="entry name" value="Rossmann-like_a/b/a_fold"/>
</dbReference>
<dbReference type="Pfam" id="PF00733">
    <property type="entry name" value="Asn_synthase"/>
    <property type="match status" value="1"/>
</dbReference>
<evidence type="ECO:0000256" key="1">
    <source>
        <dbReference type="ARBA" id="ARBA00005187"/>
    </source>
</evidence>
<dbReference type="Gene3D" id="3.60.20.10">
    <property type="entry name" value="Glutamine Phosphoribosylpyrophosphate, subunit 1, domain 1"/>
    <property type="match status" value="1"/>
</dbReference>
<evidence type="ECO:0000256" key="10">
    <source>
        <dbReference type="PIRSR" id="PIRSR001589-3"/>
    </source>
</evidence>
<dbReference type="InterPro" id="IPR001962">
    <property type="entry name" value="Asn_synthase"/>
</dbReference>
<keyword evidence="5 9" id="KW-0067">ATP-binding</keyword>
<dbReference type="InterPro" id="IPR033738">
    <property type="entry name" value="AsnB_N"/>
</dbReference>
<evidence type="ECO:0000259" key="11">
    <source>
        <dbReference type="PROSITE" id="PS51278"/>
    </source>
</evidence>
<evidence type="ECO:0000256" key="7">
    <source>
        <dbReference type="ARBA" id="ARBA00048741"/>
    </source>
</evidence>
<keyword evidence="13" id="KW-1185">Reference proteome</keyword>
<keyword evidence="6 8" id="KW-0315">Glutamine amidotransferase</keyword>
<evidence type="ECO:0000256" key="3">
    <source>
        <dbReference type="ARBA" id="ARBA00012737"/>
    </source>
</evidence>
<comment type="catalytic activity">
    <reaction evidence="7">
        <text>L-aspartate + L-glutamine + ATP + H2O = L-asparagine + L-glutamate + AMP + diphosphate + H(+)</text>
        <dbReference type="Rhea" id="RHEA:12228"/>
        <dbReference type="ChEBI" id="CHEBI:15377"/>
        <dbReference type="ChEBI" id="CHEBI:15378"/>
        <dbReference type="ChEBI" id="CHEBI:29985"/>
        <dbReference type="ChEBI" id="CHEBI:29991"/>
        <dbReference type="ChEBI" id="CHEBI:30616"/>
        <dbReference type="ChEBI" id="CHEBI:33019"/>
        <dbReference type="ChEBI" id="CHEBI:58048"/>
        <dbReference type="ChEBI" id="CHEBI:58359"/>
        <dbReference type="ChEBI" id="CHEBI:456215"/>
        <dbReference type="EC" id="6.3.5.4"/>
    </reaction>
</comment>
<feature type="binding site" evidence="9">
    <location>
        <position position="304"/>
    </location>
    <ligand>
        <name>ATP</name>
        <dbReference type="ChEBI" id="CHEBI:30616"/>
    </ligand>
</feature>
<accession>A0A7X1TFN3</accession>
<dbReference type="Proteomes" id="UP000484381">
    <property type="component" value="Unassembled WGS sequence"/>
</dbReference>
<name>A0A7X1TFN3_9BURK</name>
<keyword evidence="8" id="KW-0061">Asparagine biosynthesis</keyword>
<proteinExistence type="inferred from homology"/>
<evidence type="ECO:0000256" key="4">
    <source>
        <dbReference type="ARBA" id="ARBA00022741"/>
    </source>
</evidence>
<dbReference type="GO" id="GO:0005829">
    <property type="term" value="C:cytosol"/>
    <property type="evidence" value="ECO:0007669"/>
    <property type="project" value="TreeGrafter"/>
</dbReference>
<feature type="active site" description="For GATase activity" evidence="8">
    <location>
        <position position="2"/>
    </location>
</feature>
<comment type="pathway">
    <text evidence="1">Amino-acid biosynthesis; L-asparagine biosynthesis; L-asparagine from L-aspartate (L-Gln route): step 1/1.</text>
</comment>
<keyword evidence="12" id="KW-0436">Ligase</keyword>